<evidence type="ECO:0008006" key="5">
    <source>
        <dbReference type="Google" id="ProtNLM"/>
    </source>
</evidence>
<dbReference type="InParanoid" id="E4XUG9"/>
<evidence type="ECO:0000313" key="4">
    <source>
        <dbReference type="Proteomes" id="UP000001307"/>
    </source>
</evidence>
<dbReference type="GO" id="GO:0005886">
    <property type="term" value="C:plasma membrane"/>
    <property type="evidence" value="ECO:0007669"/>
    <property type="project" value="TreeGrafter"/>
</dbReference>
<feature type="compositionally biased region" description="Polar residues" evidence="2">
    <location>
        <begin position="117"/>
        <end position="129"/>
    </location>
</feature>
<sequence>MDGNGKKENPKSEIKDIFREVTRQIVEQTTRTRFNSALFADDSSDAELSASYSDIEEELETNENSLTESGRLSTTRRSYRLARAAKSTKSPAKASTDLNQTHPLTRSTNGEVLISQELHSGESNNNLTTKKISESQVKSEKSVKEKFKDAKKAVSKRLGFSGNHKSGSSSKSASATMSPKVHKSAETKVKSGARISEVHQTSGNTDKKRLSDIVQRTISRHQSRHPTRNPTSENTRAVTRSQSTNDNKKKPRKKTSERVEQHLVEAAQILSNNVEGVYGRQPSSSTYELPLEKKFDEEYSMKDFASGPSSKVSSRASRNSSQTSNSSNEQKDQFLAPMPLNSRTISASEDIVPPTPASVSNSRPQSSLFTFDEGEIQLNTAIDDEAERRRQEAINSITNDLIAISNTPQFQDATSNLQTDLRKLFAPNANTFNQENAYRRLMAPLKNVLQQASISQESLVETLIASARIIAYIPSLARFIWSYITSTLNLSIEDLNKYAQNNDEESDSDDGTALNFLEVICFLKYWLSLECDCICVFLGSHWSVLTNFHFRPLFCSKMQPNQVQPADFSGVANQAQAAQGAVDQWGNQVPQQSGYAAAPQVDAYGQPIAPAQPQYAPQVDANGNPIYAQAPVQQAPAPIIINIQQNWAPAPVGVPSSVPQGLEYLYYVDRLYIKQQVELFEAFTDFETSNRYKILNSEGRQVYFAGEQSGCIAKQCCGTNRDFDMAIADNQGKEVARFTRPFKLPNRCCLSYPPCMLQEMDVTTNGYVVGKIRQVADLSRPVFSIQNAQDQEVLRLVGPVFPCGCCSDVEFDVITSEGVVVGKVSKKWGGMDMIVQEAFTDADNFGVTFPIDLDATVKLSLMGCVFLIDFMFFEESGKSAMDWFCCLLEMFGGGSE</sequence>
<feature type="compositionally biased region" description="Low complexity" evidence="2">
    <location>
        <begin position="37"/>
        <end position="53"/>
    </location>
</feature>
<feature type="compositionally biased region" description="Basic and acidic residues" evidence="2">
    <location>
        <begin position="131"/>
        <end position="152"/>
    </location>
</feature>
<reference evidence="3" key="1">
    <citation type="journal article" date="2010" name="Science">
        <title>Plasticity of animal genome architecture unmasked by rapid evolution of a pelagic tunicate.</title>
        <authorList>
            <person name="Denoeud F."/>
            <person name="Henriet S."/>
            <person name="Mungpakdee S."/>
            <person name="Aury J.M."/>
            <person name="Da Silva C."/>
            <person name="Brinkmann H."/>
            <person name="Mikhaleva J."/>
            <person name="Olsen L.C."/>
            <person name="Jubin C."/>
            <person name="Canestro C."/>
            <person name="Bouquet J.M."/>
            <person name="Danks G."/>
            <person name="Poulain J."/>
            <person name="Campsteijn C."/>
            <person name="Adamski M."/>
            <person name="Cross I."/>
            <person name="Yadetie F."/>
            <person name="Muffato M."/>
            <person name="Louis A."/>
            <person name="Butcher S."/>
            <person name="Tsagkogeorga G."/>
            <person name="Konrad A."/>
            <person name="Singh S."/>
            <person name="Jensen M.F."/>
            <person name="Cong E.H."/>
            <person name="Eikeseth-Otteraa H."/>
            <person name="Noel B."/>
            <person name="Anthouard V."/>
            <person name="Porcel B.M."/>
            <person name="Kachouri-Lafond R."/>
            <person name="Nishino A."/>
            <person name="Ugolini M."/>
            <person name="Chourrout P."/>
            <person name="Nishida H."/>
            <person name="Aasland R."/>
            <person name="Huzurbazar S."/>
            <person name="Westhof E."/>
            <person name="Delsuc F."/>
            <person name="Lehrach H."/>
            <person name="Reinhardt R."/>
            <person name="Weissenbach J."/>
            <person name="Roy S.W."/>
            <person name="Artiguenave F."/>
            <person name="Postlethwait J.H."/>
            <person name="Manak J.R."/>
            <person name="Thompson E.M."/>
            <person name="Jaillon O."/>
            <person name="Du Pasquier L."/>
            <person name="Boudinot P."/>
            <person name="Liberles D.A."/>
            <person name="Volff J.N."/>
            <person name="Philippe H."/>
            <person name="Lenhard B."/>
            <person name="Roest Crollius H."/>
            <person name="Wincker P."/>
            <person name="Chourrout D."/>
        </authorList>
    </citation>
    <scope>NUCLEOTIDE SEQUENCE [LARGE SCALE GENOMIC DNA]</scope>
</reference>
<name>E4XUG9_OIKDI</name>
<evidence type="ECO:0000313" key="3">
    <source>
        <dbReference type="EMBL" id="CBY13366.1"/>
    </source>
</evidence>
<feature type="region of interest" description="Disordered" evidence="2">
    <location>
        <begin position="37"/>
        <end position="258"/>
    </location>
</feature>
<accession>E4XUG9</accession>
<dbReference type="Proteomes" id="UP000001307">
    <property type="component" value="Unassembled WGS sequence"/>
</dbReference>
<feature type="compositionally biased region" description="Polar residues" evidence="2">
    <location>
        <begin position="228"/>
        <end position="245"/>
    </location>
</feature>
<dbReference type="GO" id="GO:0017128">
    <property type="term" value="F:phospholipid scramblase activity"/>
    <property type="evidence" value="ECO:0007669"/>
    <property type="project" value="InterPro"/>
</dbReference>
<dbReference type="AlphaFoldDB" id="E4XUG9"/>
<feature type="compositionally biased region" description="Basic residues" evidence="2">
    <location>
        <begin position="218"/>
        <end position="227"/>
    </location>
</feature>
<organism evidence="3">
    <name type="scientific">Oikopleura dioica</name>
    <name type="common">Tunicate</name>
    <dbReference type="NCBI Taxonomy" id="34765"/>
    <lineage>
        <taxon>Eukaryota</taxon>
        <taxon>Metazoa</taxon>
        <taxon>Chordata</taxon>
        <taxon>Tunicata</taxon>
        <taxon>Appendicularia</taxon>
        <taxon>Copelata</taxon>
        <taxon>Oikopleuridae</taxon>
        <taxon>Oikopleura</taxon>
    </lineage>
</organism>
<feature type="compositionally biased region" description="Low complexity" evidence="2">
    <location>
        <begin position="306"/>
        <end position="328"/>
    </location>
</feature>
<comment type="similarity">
    <text evidence="1">Belongs to the phospholipid scramblase family.</text>
</comment>
<proteinExistence type="inferred from homology"/>
<dbReference type="OrthoDB" id="191150at2759"/>
<keyword evidence="4" id="KW-1185">Reference proteome</keyword>
<dbReference type="PANTHER" id="PTHR23248">
    <property type="entry name" value="PHOSPHOLIPID SCRAMBLASE-RELATED"/>
    <property type="match status" value="1"/>
</dbReference>
<dbReference type="Pfam" id="PF03803">
    <property type="entry name" value="Scramblase"/>
    <property type="match status" value="1"/>
</dbReference>
<gene>
    <name evidence="3" type="ORF">GSOID_T00004674001</name>
</gene>
<evidence type="ECO:0000256" key="2">
    <source>
        <dbReference type="SAM" id="MobiDB-lite"/>
    </source>
</evidence>
<feature type="compositionally biased region" description="Polar residues" evidence="2">
    <location>
        <begin position="96"/>
        <end position="110"/>
    </location>
</feature>
<evidence type="ECO:0000256" key="1">
    <source>
        <dbReference type="ARBA" id="ARBA00005350"/>
    </source>
</evidence>
<feature type="compositionally biased region" description="Low complexity" evidence="2">
    <location>
        <begin position="161"/>
        <end position="175"/>
    </location>
</feature>
<dbReference type="PANTHER" id="PTHR23248:SF9">
    <property type="entry name" value="PHOSPHOLIPID SCRAMBLASE"/>
    <property type="match status" value="1"/>
</dbReference>
<feature type="compositionally biased region" description="Low complexity" evidence="2">
    <location>
        <begin position="82"/>
        <end position="95"/>
    </location>
</feature>
<dbReference type="InterPro" id="IPR005552">
    <property type="entry name" value="Scramblase"/>
</dbReference>
<dbReference type="EMBL" id="FN653182">
    <property type="protein sequence ID" value="CBY13366.1"/>
    <property type="molecule type" value="Genomic_DNA"/>
</dbReference>
<protein>
    <recommendedName>
        <fullName evidence="5">Phospholipid scramblase</fullName>
    </recommendedName>
</protein>
<feature type="region of interest" description="Disordered" evidence="2">
    <location>
        <begin position="303"/>
        <end position="334"/>
    </location>
</feature>